<protein>
    <submittedName>
        <fullName evidence="1">Uncharacterized protein</fullName>
    </submittedName>
</protein>
<dbReference type="RefSeq" id="WP_060192256.1">
    <property type="nucleotide sequence ID" value="NZ_LPHD01000049.1"/>
</dbReference>
<gene>
    <name evidence="1" type="ORF">WL29_21465</name>
</gene>
<dbReference type="EMBL" id="LPHD01000049">
    <property type="protein sequence ID" value="KWA83938.1"/>
    <property type="molecule type" value="Genomic_DNA"/>
</dbReference>
<organism evidence="1 2">
    <name type="scientific">Burkholderia ubonensis</name>
    <dbReference type="NCBI Taxonomy" id="101571"/>
    <lineage>
        <taxon>Bacteria</taxon>
        <taxon>Pseudomonadati</taxon>
        <taxon>Pseudomonadota</taxon>
        <taxon>Betaproteobacteria</taxon>
        <taxon>Burkholderiales</taxon>
        <taxon>Burkholderiaceae</taxon>
        <taxon>Burkholderia</taxon>
        <taxon>Burkholderia cepacia complex</taxon>
    </lineage>
</organism>
<accession>A0A106QBR3</accession>
<proteinExistence type="predicted"/>
<name>A0A106QBR3_9BURK</name>
<reference evidence="1 2" key="1">
    <citation type="submission" date="2015-11" db="EMBL/GenBank/DDBJ databases">
        <title>Expanding the genomic diversity of Burkholderia species for the development of highly accurate diagnostics.</title>
        <authorList>
            <person name="Sahl J."/>
            <person name="Keim P."/>
            <person name="Wagner D."/>
        </authorList>
    </citation>
    <scope>NUCLEOTIDE SEQUENCE [LARGE SCALE GENOMIC DNA]</scope>
    <source>
        <strain evidence="1 2">MSMB2087WGS</strain>
    </source>
</reference>
<comment type="caution">
    <text evidence="1">The sequence shown here is derived from an EMBL/GenBank/DDBJ whole genome shotgun (WGS) entry which is preliminary data.</text>
</comment>
<evidence type="ECO:0000313" key="2">
    <source>
        <dbReference type="Proteomes" id="UP000060630"/>
    </source>
</evidence>
<sequence length="71" mass="8059">MDKQHPTMGGCPQCGFGHYGARHVYGNKAYQYARTQQPWFDKKMAVHADKLQAEIRKTALANRSSRAQAHI</sequence>
<evidence type="ECO:0000313" key="1">
    <source>
        <dbReference type="EMBL" id="KWA83938.1"/>
    </source>
</evidence>
<dbReference type="AlphaFoldDB" id="A0A106QBR3"/>
<dbReference type="Proteomes" id="UP000060630">
    <property type="component" value="Unassembled WGS sequence"/>
</dbReference>